<dbReference type="Gene3D" id="3.50.50.60">
    <property type="entry name" value="FAD/NAD(P)-binding domain"/>
    <property type="match status" value="1"/>
</dbReference>
<dbReference type="Pfam" id="PF01266">
    <property type="entry name" value="DAO"/>
    <property type="match status" value="1"/>
</dbReference>
<name>A0A061QSK6_9CHLO</name>
<proteinExistence type="predicted"/>
<reference evidence="2" key="1">
    <citation type="submission" date="2014-05" db="EMBL/GenBank/DDBJ databases">
        <title>The transcriptome of the halophilic microalga Tetraselmis sp. GSL018 isolated from the Great Salt Lake, Utah.</title>
        <authorList>
            <person name="Jinkerson R.E."/>
            <person name="D'Adamo S."/>
            <person name="Posewitz M.C."/>
        </authorList>
    </citation>
    <scope>NUCLEOTIDE SEQUENCE</scope>
    <source>
        <strain evidence="2">GSL018</strain>
    </source>
</reference>
<dbReference type="SUPFAM" id="SSF51905">
    <property type="entry name" value="FAD/NAD(P)-binding domain"/>
    <property type="match status" value="1"/>
</dbReference>
<dbReference type="EMBL" id="GBEZ01025788">
    <property type="protein sequence ID" value="JAC61341.1"/>
    <property type="molecule type" value="Transcribed_RNA"/>
</dbReference>
<protein>
    <recommendedName>
        <fullName evidence="1">FAD dependent oxidoreductase domain-containing protein</fullName>
    </recommendedName>
</protein>
<evidence type="ECO:0000259" key="1">
    <source>
        <dbReference type="Pfam" id="PF01266"/>
    </source>
</evidence>
<organism evidence="2">
    <name type="scientific">Tetraselmis sp. GSL018</name>
    <dbReference type="NCBI Taxonomy" id="582737"/>
    <lineage>
        <taxon>Eukaryota</taxon>
        <taxon>Viridiplantae</taxon>
        <taxon>Chlorophyta</taxon>
        <taxon>core chlorophytes</taxon>
        <taxon>Chlorodendrophyceae</taxon>
        <taxon>Chlorodendrales</taxon>
        <taxon>Chlorodendraceae</taxon>
        <taxon>Tetraselmis</taxon>
    </lineage>
</organism>
<feature type="non-terminal residue" evidence="2">
    <location>
        <position position="413"/>
    </location>
</feature>
<gene>
    <name evidence="2" type="ORF">TSPGSL018_26538</name>
</gene>
<dbReference type="Gene3D" id="3.30.9.10">
    <property type="entry name" value="D-Amino Acid Oxidase, subunit A, domain 2"/>
    <property type="match status" value="1"/>
</dbReference>
<sequence>MLVGFRSSLPARRKVCDVAVLESSPAGLTAAQHLAQAGRRVLVLDIAYMPKVRVEALSPVHLPHLQPLAVHFAEEGLKLWESVGSYFGTGLLHPRRGTVEVEFPLSAWSGPGAADEQEAVLKAAEGQQLRLDRLAEACLEAGVRRDLLSHSKVANRWPQLRVPPGSRVLEQRDGGMLLAEKAVGALASLAGRSAGAEILSAAVLGWRDAGGHFQLRCGGGDGEPSIVVEAEQLLIAPHPSHAPRVLEAFGLSGGVKLGASDFGMWPATSDMEGFPLARVAAAQLPEQSLGRYGQKESPPPFPRMAVLRISSRLSTALRSRLPALPEVLRGICKHPTSWSRSPLGLHAHLFLPRGLRCPAFSPSPWLPMPSGSCSLIGVLLPDQWAVLLPDWVGPGPLGYRGPNKSSGGSWGVV</sequence>
<accession>A0A061QSK6</accession>
<dbReference type="InterPro" id="IPR006076">
    <property type="entry name" value="FAD-dep_OxRdtase"/>
</dbReference>
<evidence type="ECO:0000313" key="2">
    <source>
        <dbReference type="EMBL" id="JAC61341.1"/>
    </source>
</evidence>
<feature type="domain" description="FAD dependent oxidoreductase" evidence="1">
    <location>
        <begin position="26"/>
        <end position="218"/>
    </location>
</feature>
<dbReference type="InterPro" id="IPR036188">
    <property type="entry name" value="FAD/NAD-bd_sf"/>
</dbReference>
<dbReference type="AlphaFoldDB" id="A0A061QSK6"/>